<keyword evidence="10" id="KW-1185">Reference proteome</keyword>
<dbReference type="PANTHER" id="PTHR36964:SF1">
    <property type="entry name" value="PROTEIN-METHIONINE-SULFOXIDE REDUCTASE HEME-BINDING SUBUNIT MSRQ"/>
    <property type="match status" value="1"/>
</dbReference>
<evidence type="ECO:0000259" key="8">
    <source>
        <dbReference type="Pfam" id="PF01794"/>
    </source>
</evidence>
<accession>A0ABS7RDI0</accession>
<keyword evidence="7" id="KW-0249">Electron transport</keyword>
<evidence type="ECO:0000256" key="2">
    <source>
        <dbReference type="ARBA" id="ARBA00022448"/>
    </source>
</evidence>
<keyword evidence="7" id="KW-1003">Cell membrane</keyword>
<dbReference type="Proteomes" id="UP000777661">
    <property type="component" value="Unassembled WGS sequence"/>
</dbReference>
<evidence type="ECO:0000313" key="10">
    <source>
        <dbReference type="Proteomes" id="UP000777661"/>
    </source>
</evidence>
<evidence type="ECO:0000256" key="6">
    <source>
        <dbReference type="ARBA" id="ARBA00023136"/>
    </source>
</evidence>
<evidence type="ECO:0000256" key="3">
    <source>
        <dbReference type="ARBA" id="ARBA00022692"/>
    </source>
</evidence>
<comment type="caution">
    <text evidence="9">The sequence shown here is derived from an EMBL/GenBank/DDBJ whole genome shotgun (WGS) entry which is preliminary data.</text>
</comment>
<dbReference type="NCBIfam" id="NF003833">
    <property type="entry name" value="PRK05419.1-5"/>
    <property type="match status" value="1"/>
</dbReference>
<dbReference type="EMBL" id="JAHSQO010000008">
    <property type="protein sequence ID" value="MBY8918964.1"/>
    <property type="molecule type" value="Genomic_DNA"/>
</dbReference>
<dbReference type="Pfam" id="PF01794">
    <property type="entry name" value="Ferric_reduct"/>
    <property type="match status" value="1"/>
</dbReference>
<feature type="transmembrane region" description="Helical" evidence="7">
    <location>
        <begin position="90"/>
        <end position="108"/>
    </location>
</feature>
<comment type="subcellular location">
    <subcellularLocation>
        <location evidence="7">Cell membrane</location>
        <topology evidence="7">Multi-pass membrane protein</topology>
    </subcellularLocation>
    <subcellularLocation>
        <location evidence="1">Membrane</location>
        <topology evidence="1">Multi-pass membrane protein</topology>
    </subcellularLocation>
</comment>
<proteinExistence type="inferred from homology"/>
<evidence type="ECO:0000256" key="7">
    <source>
        <dbReference type="HAMAP-Rule" id="MF_01207"/>
    </source>
</evidence>
<comment type="cofactor">
    <cofactor evidence="7">
        <name>FMN</name>
        <dbReference type="ChEBI" id="CHEBI:58210"/>
    </cofactor>
    <text evidence="7">Binds 1 FMN per subunit.</text>
</comment>
<dbReference type="InterPro" id="IPR022837">
    <property type="entry name" value="MsrQ-like"/>
</dbReference>
<reference evidence="9 10" key="1">
    <citation type="submission" date="2021-06" db="EMBL/GenBank/DDBJ databases">
        <title>Nitratireductor porphyridii sp. nov., isolated from a small marine red alga, Porphyridium purpureum in South Korea.</title>
        <authorList>
            <person name="Kim K.H."/>
            <person name="Kristyanto S."/>
            <person name="Jeon C.O."/>
        </authorList>
    </citation>
    <scope>NUCLEOTIDE SEQUENCE [LARGE SCALE GENOMIC DNA]</scope>
    <source>
        <strain evidence="9 10">R6</strain>
    </source>
</reference>
<dbReference type="InterPro" id="IPR013130">
    <property type="entry name" value="Fe3_Rdtase_TM_dom"/>
</dbReference>
<dbReference type="PANTHER" id="PTHR36964">
    <property type="entry name" value="PROTEIN-METHIONINE-SULFOXIDE REDUCTASE HEME-BINDING SUBUNIT MSRQ"/>
    <property type="match status" value="1"/>
</dbReference>
<evidence type="ECO:0000256" key="5">
    <source>
        <dbReference type="ARBA" id="ARBA00023004"/>
    </source>
</evidence>
<comment type="function">
    <text evidence="7">Part of the MsrPQ system that repairs oxidized periplasmic proteins containing methionine sulfoxide residues (Met-O), using respiratory chain electrons. Thus protects these proteins from oxidative-stress damage caused by reactive species of oxygen and chlorine generated by the host defense mechanisms. MsrPQ is essential for the maintenance of envelope integrity under bleach stress, rescuing a wide series of structurally unrelated periplasmic proteins from methionine oxidation. MsrQ provides electrons for reduction to the reductase catalytic subunit MsrP, using the quinone pool of the respiratory chain.</text>
</comment>
<keyword evidence="6 7" id="KW-0472">Membrane</keyword>
<evidence type="ECO:0000256" key="4">
    <source>
        <dbReference type="ARBA" id="ARBA00022989"/>
    </source>
</evidence>
<evidence type="ECO:0000256" key="1">
    <source>
        <dbReference type="ARBA" id="ARBA00004141"/>
    </source>
</evidence>
<feature type="domain" description="Ferric oxidoreductase" evidence="8">
    <location>
        <begin position="59"/>
        <end position="170"/>
    </location>
</feature>
<comment type="subunit">
    <text evidence="7">Heterodimer of a catalytic subunit (MsrP) and a heme-binding subunit (MsrQ).</text>
</comment>
<dbReference type="HAMAP" id="MF_01207">
    <property type="entry name" value="MsrQ"/>
    <property type="match status" value="1"/>
</dbReference>
<keyword evidence="7" id="KW-0288">FMN</keyword>
<protein>
    <recommendedName>
        <fullName evidence="7">Protein-methionine-sulfoxide reductase heme-binding subunit MsrQ</fullName>
    </recommendedName>
    <alternativeName>
        <fullName evidence="7">Flavocytochrome MsrQ</fullName>
    </alternativeName>
</protein>
<keyword evidence="2 7" id="KW-0813">Transport</keyword>
<comment type="cofactor">
    <cofactor evidence="7">
        <name>heme b</name>
        <dbReference type="ChEBI" id="CHEBI:60344"/>
    </cofactor>
    <text evidence="7">Binds 1 heme b (iron(II)-protoporphyrin IX) group per subunit.</text>
</comment>
<feature type="transmembrane region" description="Helical" evidence="7">
    <location>
        <begin position="59"/>
        <end position="78"/>
    </location>
</feature>
<gene>
    <name evidence="7 9" type="primary">msrQ</name>
    <name evidence="9" type="ORF">KVG22_20370</name>
</gene>
<keyword evidence="4 7" id="KW-1133">Transmembrane helix</keyword>
<sequence length="215" mass="24710">MLQITDVARKPRLSKALRFRLLRAALYWVGFAPAVWVFYLGFTNQLGANPIRTLEQELGIWTLRFLIATLTVTPLRDLMGISLLRYRRTLGLLTFYYALLHFATYMLIDYRLDLQAIAADIVKRPYITFGMLALAILVPLAATSNDIMVRRMGSAWTKLHRWVYLAAAAAAVHYLLVVKSWPIEPLVYFAIVAVLLAYRLGKHLHRRRHRRPSAA</sequence>
<feature type="transmembrane region" description="Helical" evidence="7">
    <location>
        <begin position="159"/>
        <end position="177"/>
    </location>
</feature>
<keyword evidence="5 7" id="KW-0408">Iron</keyword>
<comment type="similarity">
    <text evidence="7">Belongs to the MsrQ family.</text>
</comment>
<keyword evidence="7" id="KW-0349">Heme</keyword>
<organism evidence="9 10">
    <name type="scientific">Nitratireductor rhodophyticola</name>
    <dbReference type="NCBI Taxonomy" id="2854036"/>
    <lineage>
        <taxon>Bacteria</taxon>
        <taxon>Pseudomonadati</taxon>
        <taxon>Pseudomonadota</taxon>
        <taxon>Alphaproteobacteria</taxon>
        <taxon>Hyphomicrobiales</taxon>
        <taxon>Phyllobacteriaceae</taxon>
        <taxon>Nitratireductor</taxon>
    </lineage>
</organism>
<keyword evidence="3 7" id="KW-0812">Transmembrane</keyword>
<feature type="transmembrane region" description="Helical" evidence="7">
    <location>
        <begin position="128"/>
        <end position="147"/>
    </location>
</feature>
<feature type="transmembrane region" description="Helical" evidence="7">
    <location>
        <begin position="21"/>
        <end position="39"/>
    </location>
</feature>
<keyword evidence="7" id="KW-0285">Flavoprotein</keyword>
<evidence type="ECO:0000313" key="9">
    <source>
        <dbReference type="EMBL" id="MBY8918964.1"/>
    </source>
</evidence>
<name>A0ABS7RDI0_9HYPH</name>
<feature type="transmembrane region" description="Helical" evidence="7">
    <location>
        <begin position="183"/>
        <end position="201"/>
    </location>
</feature>
<keyword evidence="7" id="KW-0479">Metal-binding</keyword>